<gene>
    <name evidence="1" type="ORF">Pyn_22923</name>
</gene>
<dbReference type="Proteomes" id="UP000250321">
    <property type="component" value="Unassembled WGS sequence"/>
</dbReference>
<dbReference type="EMBL" id="PJQY01003090">
    <property type="protein sequence ID" value="PQM40323.1"/>
    <property type="molecule type" value="Genomic_DNA"/>
</dbReference>
<sequence length="86" mass="8929">MCATQACAGLDHEARADCGARGLVLERTGQAGCALFAANWARRRIGAGAELRDVGPRAGLEALAGLLVPNFFIGQAASFCCRSCVF</sequence>
<accession>A0A314US57</accession>
<organism evidence="1 2">
    <name type="scientific">Prunus yedoensis var. nudiflora</name>
    <dbReference type="NCBI Taxonomy" id="2094558"/>
    <lineage>
        <taxon>Eukaryota</taxon>
        <taxon>Viridiplantae</taxon>
        <taxon>Streptophyta</taxon>
        <taxon>Embryophyta</taxon>
        <taxon>Tracheophyta</taxon>
        <taxon>Spermatophyta</taxon>
        <taxon>Magnoliopsida</taxon>
        <taxon>eudicotyledons</taxon>
        <taxon>Gunneridae</taxon>
        <taxon>Pentapetalae</taxon>
        <taxon>rosids</taxon>
        <taxon>fabids</taxon>
        <taxon>Rosales</taxon>
        <taxon>Rosaceae</taxon>
        <taxon>Amygdaloideae</taxon>
        <taxon>Amygdaleae</taxon>
        <taxon>Prunus</taxon>
    </lineage>
</organism>
<evidence type="ECO:0000313" key="1">
    <source>
        <dbReference type="EMBL" id="PQM40323.1"/>
    </source>
</evidence>
<keyword evidence="2" id="KW-1185">Reference proteome</keyword>
<evidence type="ECO:0000313" key="2">
    <source>
        <dbReference type="Proteomes" id="UP000250321"/>
    </source>
</evidence>
<proteinExistence type="predicted"/>
<name>A0A314US57_PRUYE</name>
<dbReference type="AlphaFoldDB" id="A0A314US57"/>
<reference evidence="1 2" key="1">
    <citation type="submission" date="2018-02" db="EMBL/GenBank/DDBJ databases">
        <title>Draft genome of wild Prunus yedoensis var. nudiflora.</title>
        <authorList>
            <person name="Baek S."/>
            <person name="Kim J.-H."/>
            <person name="Choi K."/>
            <person name="Kim G.-B."/>
            <person name="Cho A."/>
            <person name="Jang H."/>
            <person name="Shin C.-H."/>
            <person name="Yu H.-J."/>
            <person name="Mun J.-H."/>
        </authorList>
    </citation>
    <scope>NUCLEOTIDE SEQUENCE [LARGE SCALE GENOMIC DNA]</scope>
    <source>
        <strain evidence="2">cv. Jeju island</strain>
        <tissue evidence="1">Leaf</tissue>
    </source>
</reference>
<protein>
    <submittedName>
        <fullName evidence="1">Uncharacterized protein</fullName>
    </submittedName>
</protein>
<comment type="caution">
    <text evidence="1">The sequence shown here is derived from an EMBL/GenBank/DDBJ whole genome shotgun (WGS) entry which is preliminary data.</text>
</comment>